<reference evidence="1" key="1">
    <citation type="submission" date="2020-09" db="EMBL/GenBank/DDBJ databases">
        <title>Genome-Enabled Discovery of Anthraquinone Biosynthesis in Senna tora.</title>
        <authorList>
            <person name="Kang S.-H."/>
            <person name="Pandey R.P."/>
            <person name="Lee C.-M."/>
            <person name="Sim J.-S."/>
            <person name="Jeong J.-T."/>
            <person name="Choi B.-S."/>
            <person name="Jung M."/>
            <person name="Ginzburg D."/>
            <person name="Zhao K."/>
            <person name="Won S.Y."/>
            <person name="Oh T.-J."/>
            <person name="Yu Y."/>
            <person name="Kim N.-H."/>
            <person name="Lee O.R."/>
            <person name="Lee T.-H."/>
            <person name="Bashyal P."/>
            <person name="Kim T.-S."/>
            <person name="Lee W.-H."/>
            <person name="Kawkins C."/>
            <person name="Kim C.-K."/>
            <person name="Kim J.S."/>
            <person name="Ahn B.O."/>
            <person name="Rhee S.Y."/>
            <person name="Sohng J.K."/>
        </authorList>
    </citation>
    <scope>NUCLEOTIDE SEQUENCE</scope>
    <source>
        <tissue evidence="1">Leaf</tissue>
    </source>
</reference>
<organism evidence="1 2">
    <name type="scientific">Senna tora</name>
    <dbReference type="NCBI Taxonomy" id="362788"/>
    <lineage>
        <taxon>Eukaryota</taxon>
        <taxon>Viridiplantae</taxon>
        <taxon>Streptophyta</taxon>
        <taxon>Embryophyta</taxon>
        <taxon>Tracheophyta</taxon>
        <taxon>Spermatophyta</taxon>
        <taxon>Magnoliopsida</taxon>
        <taxon>eudicotyledons</taxon>
        <taxon>Gunneridae</taxon>
        <taxon>Pentapetalae</taxon>
        <taxon>rosids</taxon>
        <taxon>fabids</taxon>
        <taxon>Fabales</taxon>
        <taxon>Fabaceae</taxon>
        <taxon>Caesalpinioideae</taxon>
        <taxon>Cassia clade</taxon>
        <taxon>Senna</taxon>
    </lineage>
</organism>
<keyword evidence="2" id="KW-1185">Reference proteome</keyword>
<dbReference type="EMBL" id="JAAIUW010000009">
    <property type="protein sequence ID" value="KAF7815801.1"/>
    <property type="molecule type" value="Genomic_DNA"/>
</dbReference>
<evidence type="ECO:0000313" key="2">
    <source>
        <dbReference type="Proteomes" id="UP000634136"/>
    </source>
</evidence>
<protein>
    <submittedName>
        <fullName evidence="1">Uncharacterized protein</fullName>
    </submittedName>
</protein>
<sequence>MESNMKPRMRKKDVEDCSDWFSFGSSVVGLGFMKRERERGIYGFP</sequence>
<proteinExistence type="predicted"/>
<comment type="caution">
    <text evidence="1">The sequence shown here is derived from an EMBL/GenBank/DDBJ whole genome shotgun (WGS) entry which is preliminary data.</text>
</comment>
<accession>A0A834T6A8</accession>
<gene>
    <name evidence="1" type="ORF">G2W53_029770</name>
</gene>
<evidence type="ECO:0000313" key="1">
    <source>
        <dbReference type="EMBL" id="KAF7815801.1"/>
    </source>
</evidence>
<dbReference type="AlphaFoldDB" id="A0A834T6A8"/>
<dbReference type="Proteomes" id="UP000634136">
    <property type="component" value="Unassembled WGS sequence"/>
</dbReference>
<name>A0A834T6A8_9FABA</name>